<dbReference type="InterPro" id="IPR050706">
    <property type="entry name" value="Cyclic-di-GMP_PDE-like"/>
</dbReference>
<dbReference type="PANTHER" id="PTHR33121:SF70">
    <property type="entry name" value="SIGNALING PROTEIN YKOW"/>
    <property type="match status" value="1"/>
</dbReference>
<feature type="transmembrane region" description="Helical" evidence="1">
    <location>
        <begin position="31"/>
        <end position="58"/>
    </location>
</feature>
<dbReference type="InterPro" id="IPR000160">
    <property type="entry name" value="GGDEF_dom"/>
</dbReference>
<dbReference type="InterPro" id="IPR001633">
    <property type="entry name" value="EAL_dom"/>
</dbReference>
<keyword evidence="1" id="KW-0812">Transmembrane</keyword>
<dbReference type="SUPFAM" id="SSF55073">
    <property type="entry name" value="Nucleotide cyclase"/>
    <property type="match status" value="1"/>
</dbReference>
<dbReference type="EMBL" id="CP035945">
    <property type="protein sequence ID" value="QBE96188.1"/>
    <property type="molecule type" value="Genomic_DNA"/>
</dbReference>
<protein>
    <submittedName>
        <fullName evidence="4">Phytochrome-like protein cph2</fullName>
    </submittedName>
</protein>
<dbReference type="Gene3D" id="3.30.450.20">
    <property type="entry name" value="PAS domain"/>
    <property type="match status" value="1"/>
</dbReference>
<dbReference type="Gene3D" id="3.30.70.270">
    <property type="match status" value="1"/>
</dbReference>
<gene>
    <name evidence="4" type="primary">cph2_2</name>
    <name evidence="4" type="ORF">PMF13cell1_01727</name>
</gene>
<evidence type="ECO:0000259" key="2">
    <source>
        <dbReference type="PROSITE" id="PS50883"/>
    </source>
</evidence>
<dbReference type="InterPro" id="IPR035919">
    <property type="entry name" value="EAL_sf"/>
</dbReference>
<keyword evidence="1" id="KW-1133">Transmembrane helix</keyword>
<dbReference type="AlphaFoldDB" id="A0A4V0Z7B2"/>
<dbReference type="PROSITE" id="PS50883">
    <property type="entry name" value="EAL"/>
    <property type="match status" value="1"/>
</dbReference>
<organism evidence="4 5">
    <name type="scientific">Blautia producta</name>
    <dbReference type="NCBI Taxonomy" id="33035"/>
    <lineage>
        <taxon>Bacteria</taxon>
        <taxon>Bacillati</taxon>
        <taxon>Bacillota</taxon>
        <taxon>Clostridia</taxon>
        <taxon>Lachnospirales</taxon>
        <taxon>Lachnospiraceae</taxon>
        <taxon>Blautia</taxon>
    </lineage>
</organism>
<evidence type="ECO:0000313" key="4">
    <source>
        <dbReference type="EMBL" id="QBE96188.1"/>
    </source>
</evidence>
<dbReference type="SMART" id="SM00267">
    <property type="entry name" value="GGDEF"/>
    <property type="match status" value="1"/>
</dbReference>
<name>A0A4V0Z7B2_9FIRM</name>
<dbReference type="Proteomes" id="UP000289794">
    <property type="component" value="Chromosome"/>
</dbReference>
<feature type="domain" description="EAL" evidence="2">
    <location>
        <begin position="525"/>
        <end position="778"/>
    </location>
</feature>
<dbReference type="KEGG" id="bpro:PMF13cell1_01727"/>
<reference evidence="4 5" key="1">
    <citation type="submission" date="2019-01" db="EMBL/GenBank/DDBJ databases">
        <title>PMF-metabolizing Aryl O-demethylase.</title>
        <authorList>
            <person name="Kim M."/>
        </authorList>
    </citation>
    <scope>NUCLEOTIDE SEQUENCE [LARGE SCALE GENOMIC DNA]</scope>
    <source>
        <strain evidence="4 5">PMF1</strain>
    </source>
</reference>
<dbReference type="CDD" id="cd01948">
    <property type="entry name" value="EAL"/>
    <property type="match status" value="1"/>
</dbReference>
<dbReference type="Pfam" id="PF00563">
    <property type="entry name" value="EAL"/>
    <property type="match status" value="1"/>
</dbReference>
<proteinExistence type="predicted"/>
<accession>A0A4V0Z7B2</accession>
<feature type="transmembrane region" description="Helical" evidence="1">
    <location>
        <begin position="318"/>
        <end position="343"/>
    </location>
</feature>
<feature type="domain" description="GGDEF" evidence="3">
    <location>
        <begin position="382"/>
        <end position="517"/>
    </location>
</feature>
<evidence type="ECO:0000256" key="1">
    <source>
        <dbReference type="SAM" id="Phobius"/>
    </source>
</evidence>
<dbReference type="PROSITE" id="PS50887">
    <property type="entry name" value="GGDEF"/>
    <property type="match status" value="1"/>
</dbReference>
<dbReference type="Gene3D" id="3.20.20.450">
    <property type="entry name" value="EAL domain"/>
    <property type="match status" value="1"/>
</dbReference>
<dbReference type="SUPFAM" id="SSF141868">
    <property type="entry name" value="EAL domain-like"/>
    <property type="match status" value="1"/>
</dbReference>
<sequence>MYCADHRKTFGSYSRSMYEAMRRRKTRGSAYQGPFLISGMQVWIISAVILITLIITAWNAVGLQKVLARSTKEYLKDVTTHMAGEIGNTMHHKSQDLAMMADFAVSYLSGTEEDEAGLVQFLEQEARLLEFNVLTVIDRQGEMIHTPLPHTIDETELREIAKLDCVRESFDGKAGTSYLGGQEIIYSVPVYVDMSVEYVMVGTRSKEKMQDMIASKSFDGNSLSCIIDSSGEVILSPTDLKPFLQLDDIFKENKDEKLLSGIGQMRRNMQKGKGGILEFTSPLQEELFLSYDVLGINDWVLLTIIPADLISGNSEGSIWRFFLILIFVMAVFLIFLVNVYRFFNTGRRELERYAFEDSVTGGMNQAAFCLKYEELAGKMEPSAYSIVMMNVKGFKMINERFGTEAGNATLRYIHHVLQCHIRPSENEFVSRNESDSFFLCLRDAEPESIRTRLKDMTEKINSSSQEGVPRYPIVFRQGACVIRDPGEEITILQDHARLAEQSGEKEAGGDCVFYDEKIVKRLKWEEEMNALFEESLRCHEFQVYLQPKVSPKSGEAVGAEALVRWQHSEKGVIFPSDFIPLFEKNGKICRLDMYIFEEVCALMAKWEHMGRRQIPVSVNLSRQHFRKTDFLSEFSAIAERCKVRKELLEFELTESIFLDEEQIDVVKDSIRRMHELGFRCSLDDFGSGFSSLGLLKEFDVDALKLDRLFFLDMHSEKARDVIACLMELAKKLNVETVAEGIEEPEQVEYLRRVNCDMIQGYVYSKPIPADEFEEKYMC</sequence>
<evidence type="ECO:0000259" key="3">
    <source>
        <dbReference type="PROSITE" id="PS50887"/>
    </source>
</evidence>
<evidence type="ECO:0000313" key="5">
    <source>
        <dbReference type="Proteomes" id="UP000289794"/>
    </source>
</evidence>
<dbReference type="GO" id="GO:0071111">
    <property type="term" value="F:cyclic-guanylate-specific phosphodiesterase activity"/>
    <property type="evidence" value="ECO:0007669"/>
    <property type="project" value="InterPro"/>
</dbReference>
<dbReference type="SMART" id="SM00052">
    <property type="entry name" value="EAL"/>
    <property type="match status" value="1"/>
</dbReference>
<dbReference type="InterPro" id="IPR029787">
    <property type="entry name" value="Nucleotide_cyclase"/>
</dbReference>
<dbReference type="PANTHER" id="PTHR33121">
    <property type="entry name" value="CYCLIC DI-GMP PHOSPHODIESTERASE PDEF"/>
    <property type="match status" value="1"/>
</dbReference>
<dbReference type="CDD" id="cd12912">
    <property type="entry name" value="PDC2_MCP_like"/>
    <property type="match status" value="1"/>
</dbReference>
<keyword evidence="1" id="KW-0472">Membrane</keyword>
<dbReference type="Pfam" id="PF00990">
    <property type="entry name" value="GGDEF"/>
    <property type="match status" value="1"/>
</dbReference>
<dbReference type="InterPro" id="IPR043128">
    <property type="entry name" value="Rev_trsase/Diguanyl_cyclase"/>
</dbReference>